<organism evidence="1 2">
    <name type="scientific">Nguyenibacter vanlangensis</name>
    <dbReference type="NCBI Taxonomy" id="1216886"/>
    <lineage>
        <taxon>Bacteria</taxon>
        <taxon>Pseudomonadati</taxon>
        <taxon>Pseudomonadota</taxon>
        <taxon>Alphaproteobacteria</taxon>
        <taxon>Acetobacterales</taxon>
        <taxon>Acetobacteraceae</taxon>
        <taxon>Nguyenibacter</taxon>
    </lineage>
</organism>
<proteinExistence type="predicted"/>
<evidence type="ECO:0000313" key="1">
    <source>
        <dbReference type="EMBL" id="XAE44760.1"/>
    </source>
</evidence>
<dbReference type="InterPro" id="IPR005590">
    <property type="entry name" value="DUF333"/>
</dbReference>
<dbReference type="EMBL" id="CP152276">
    <property type="protein sequence ID" value="XAE44760.1"/>
    <property type="molecule type" value="Genomic_DNA"/>
</dbReference>
<name>A0ABZ3DAM8_9PROT</name>
<sequence length="103" mass="10999">MRRNVDIIPQAGAPRGWAAGPRRATLLLGVLLAMPLGACQHAGPSRHRHRMMAHTRPGADACARSGGRLVVRTSPGQQTGLCRLPDGSTTEEWAYFPGSGSMR</sequence>
<dbReference type="Pfam" id="PF03891">
    <property type="entry name" value="DUF333"/>
    <property type="match status" value="1"/>
</dbReference>
<keyword evidence="2" id="KW-1185">Reference proteome</keyword>
<dbReference type="Proteomes" id="UP001449795">
    <property type="component" value="Chromosome"/>
</dbReference>
<protein>
    <submittedName>
        <fullName evidence="1">DUF333 domain-containing protein</fullName>
    </submittedName>
</protein>
<gene>
    <name evidence="1" type="ORF">AAC691_10230</name>
</gene>
<dbReference type="RefSeq" id="WP_342629968.1">
    <property type="nucleotide sequence ID" value="NZ_CP152276.1"/>
</dbReference>
<accession>A0ABZ3DAM8</accession>
<reference evidence="1 2" key="1">
    <citation type="submission" date="2024-04" db="EMBL/GenBank/DDBJ databases">
        <title>Complete genome sequence of Nguyenibacter vanlangesis HBCM-1154, a strain capable of nitrogen fixation, IAA production, and phosphorus solubilization isolated from sugarcane soil.</title>
        <authorList>
            <person name="MY HANH P."/>
        </authorList>
    </citation>
    <scope>NUCLEOTIDE SEQUENCE [LARGE SCALE GENOMIC DNA]</scope>
    <source>
        <strain evidence="1 2">HBCM 1154</strain>
    </source>
</reference>
<evidence type="ECO:0000313" key="2">
    <source>
        <dbReference type="Proteomes" id="UP001449795"/>
    </source>
</evidence>